<keyword evidence="2" id="KW-1185">Reference proteome</keyword>
<dbReference type="Proteomes" id="UP001060215">
    <property type="component" value="Chromosome 8"/>
</dbReference>
<gene>
    <name evidence="1" type="ORF">LOK49_LG09G01914</name>
</gene>
<reference evidence="1 2" key="1">
    <citation type="journal article" date="2022" name="Plant J.">
        <title>Chromosome-level genome of Camellia lanceoleosa provides a valuable resource for understanding genome evolution and self-incompatibility.</title>
        <authorList>
            <person name="Gong W."/>
            <person name="Xiao S."/>
            <person name="Wang L."/>
            <person name="Liao Z."/>
            <person name="Chang Y."/>
            <person name="Mo W."/>
            <person name="Hu G."/>
            <person name="Li W."/>
            <person name="Zhao G."/>
            <person name="Zhu H."/>
            <person name="Hu X."/>
            <person name="Ji K."/>
            <person name="Xiang X."/>
            <person name="Song Q."/>
            <person name="Yuan D."/>
            <person name="Jin S."/>
            <person name="Zhang L."/>
        </authorList>
    </citation>
    <scope>NUCLEOTIDE SEQUENCE [LARGE SCALE GENOMIC DNA]</scope>
    <source>
        <strain evidence="1">SQ_2022a</strain>
    </source>
</reference>
<name>A0ACC0GF68_9ERIC</name>
<accession>A0ACC0GF68</accession>
<dbReference type="EMBL" id="CM045765">
    <property type="protein sequence ID" value="KAI7999273.1"/>
    <property type="molecule type" value="Genomic_DNA"/>
</dbReference>
<protein>
    <submittedName>
        <fullName evidence="1">F-box/kelch-repeat protein</fullName>
    </submittedName>
</protein>
<organism evidence="1 2">
    <name type="scientific">Camellia lanceoleosa</name>
    <dbReference type="NCBI Taxonomy" id="1840588"/>
    <lineage>
        <taxon>Eukaryota</taxon>
        <taxon>Viridiplantae</taxon>
        <taxon>Streptophyta</taxon>
        <taxon>Embryophyta</taxon>
        <taxon>Tracheophyta</taxon>
        <taxon>Spermatophyta</taxon>
        <taxon>Magnoliopsida</taxon>
        <taxon>eudicotyledons</taxon>
        <taxon>Gunneridae</taxon>
        <taxon>Pentapetalae</taxon>
        <taxon>asterids</taxon>
        <taxon>Ericales</taxon>
        <taxon>Theaceae</taxon>
        <taxon>Camellia</taxon>
    </lineage>
</organism>
<evidence type="ECO:0000313" key="2">
    <source>
        <dbReference type="Proteomes" id="UP001060215"/>
    </source>
</evidence>
<sequence>MASRRGRKSRTLNTRKGDKEVYEFEDEQNQKLGSSITDLPRPICVDILLRLTVKRILICKCVCKPWHNLISDPEFAKLHFAQGEAYPLVKSLAPTCVSRTLYLVEPPETNTGFDLGYCDCYGYLKWDCDRHLNMKLDTKLKIPLHNAELVINSEGTDANMNHLRCKSGVKRKRCIKLIPKDHKLNVVNSCNGLLCLSEPLQNDPVVVCNPITGEFINLPVPTQTAKHPSAKKFSDCGLGFSPKTNQYKVIRMFDQQECQLTCEPISGRGIYSSRVAEIHTLGKGSWKRIGSAPHSTYSYKLRAATYLNGTLHWFDINNTDYIISFDFDNDEFKPFPPPPHERSNVCYSEKPNMSIGALRGQLCVCDSSYFEYIELWVMEKYGVQGSWTKQFSISTMTDHSRWLRGLYEPMSYLRNGAILFFHRMSNAVYYYDPKKWKLIFLKLSGIKSRFEAIAHIPSFISLKDIVMGDNLAVLNIKSRCGEFKLLGETKALFLKEENADTDSDFNISSAGD</sequence>
<proteinExistence type="predicted"/>
<evidence type="ECO:0000313" key="1">
    <source>
        <dbReference type="EMBL" id="KAI7999273.1"/>
    </source>
</evidence>
<comment type="caution">
    <text evidence="1">The sequence shown here is derived from an EMBL/GenBank/DDBJ whole genome shotgun (WGS) entry which is preliminary data.</text>
</comment>